<keyword evidence="6" id="KW-0057">Aromatic amino acid biosynthesis</keyword>
<dbReference type="Pfam" id="PF08255">
    <property type="entry name" value="Leader_Trp"/>
    <property type="match status" value="1"/>
</dbReference>
<reference evidence="8" key="2">
    <citation type="submission" date="2020-03" db="EMBL/GenBank/DDBJ databases">
        <authorList>
            <person name="Kislichkina A."/>
            <person name="Dentovskaya S."/>
            <person name="Shaikhutdinov R."/>
            <person name="Ivanov S."/>
            <person name="Sizova A."/>
            <person name="Solomentsev V."/>
            <person name="Bogun A."/>
        </authorList>
    </citation>
    <scope>NUCLEOTIDE SEQUENCE</scope>
    <source>
        <strain evidence="8">SCPM-O-B-8025</strain>
    </source>
</reference>
<proteinExistence type="predicted"/>
<dbReference type="EMBL" id="JAASAN010000002">
    <property type="protein sequence ID" value="NIL25953.1"/>
    <property type="molecule type" value="Genomic_DNA"/>
</dbReference>
<keyword evidence="4" id="KW-0428">Leader peptide</keyword>
<dbReference type="Proteomes" id="UP000240908">
    <property type="component" value="Chromosome"/>
</dbReference>
<dbReference type="InterPro" id="IPR013205">
    <property type="entry name" value="Leader_Trp_op"/>
</dbReference>
<accession>A0A2R4NWA7</accession>
<dbReference type="KEGG" id="yma:DA391_10880"/>
<evidence type="ECO:0000313" key="10">
    <source>
        <dbReference type="Proteomes" id="UP000698240"/>
    </source>
</evidence>
<keyword evidence="9" id="KW-1185">Reference proteome</keyword>
<protein>
    <recommendedName>
        <fullName evidence="2">trp operon leader peptide</fullName>
    </recommendedName>
</protein>
<organism evidence="8 10">
    <name type="scientific">Yersinia massiliensis</name>
    <dbReference type="NCBI Taxonomy" id="419257"/>
    <lineage>
        <taxon>Bacteria</taxon>
        <taxon>Pseudomonadati</taxon>
        <taxon>Pseudomonadota</taxon>
        <taxon>Gammaproteobacteria</taxon>
        <taxon>Enterobacterales</taxon>
        <taxon>Yersiniaceae</taxon>
        <taxon>Yersinia</taxon>
    </lineage>
</organism>
<evidence type="ECO:0000256" key="5">
    <source>
        <dbReference type="ARBA" id="ARBA00022822"/>
    </source>
</evidence>
<name>A0A2R4NWA7_9GAMM</name>
<evidence type="ECO:0000256" key="4">
    <source>
        <dbReference type="ARBA" id="ARBA00022623"/>
    </source>
</evidence>
<reference evidence="9" key="1">
    <citation type="journal article" date="2018" name="Genome Announc.">
        <title>First complete genome sequence of Yersinia massiliensis.</title>
        <authorList>
            <person name="Thomas M.C."/>
            <person name="Arling V."/>
            <person name="Goji N."/>
            <person name="Janzen T.W."/>
            <person name="Duceppe M.-O."/>
            <person name="Mathews A."/>
            <person name="Carrillo C."/>
            <person name="Amoako K."/>
        </authorList>
    </citation>
    <scope>NUCLEOTIDE SEQUENCE [LARGE SCALE GENOMIC DNA]</scope>
    <source>
        <strain evidence="9">GTA</strain>
    </source>
</reference>
<dbReference type="RefSeq" id="WP_099461822.1">
    <property type="nucleotide sequence ID" value="NZ_CABHYD010000031.1"/>
</dbReference>
<evidence type="ECO:0000256" key="2">
    <source>
        <dbReference type="ARBA" id="ARBA00020599"/>
    </source>
</evidence>
<sequence>MKTNLISLLRWWHISLSRAV</sequence>
<keyword evidence="5" id="KW-0822">Tryptophan biosynthesis</keyword>
<evidence type="ECO:0000313" key="9">
    <source>
        <dbReference type="Proteomes" id="UP000240908"/>
    </source>
</evidence>
<gene>
    <name evidence="8" type="primary">trpL</name>
    <name evidence="7" type="ORF">DA391_10880</name>
    <name evidence="8" type="ORF">HB980_05225</name>
</gene>
<dbReference type="Proteomes" id="UP000698240">
    <property type="component" value="Unassembled WGS sequence"/>
</dbReference>
<evidence type="ECO:0000313" key="8">
    <source>
        <dbReference type="EMBL" id="NIL25953.1"/>
    </source>
</evidence>
<comment type="function">
    <text evidence="1">This protein is involved in control of the biosynthesis of tryptophan.</text>
</comment>
<dbReference type="GO" id="GO:0000162">
    <property type="term" value="P:L-tryptophan biosynthetic process"/>
    <property type="evidence" value="ECO:0007669"/>
    <property type="project" value="UniProtKB-KW"/>
</dbReference>
<evidence type="ECO:0000256" key="1">
    <source>
        <dbReference type="ARBA" id="ARBA00003766"/>
    </source>
</evidence>
<evidence type="ECO:0000313" key="7">
    <source>
        <dbReference type="EMBL" id="AVX40415.1"/>
    </source>
</evidence>
<evidence type="ECO:0000256" key="3">
    <source>
        <dbReference type="ARBA" id="ARBA00022605"/>
    </source>
</evidence>
<dbReference type="EMBL" id="CP028487">
    <property type="protein sequence ID" value="AVX40415.1"/>
    <property type="molecule type" value="Genomic_DNA"/>
</dbReference>
<keyword evidence="3" id="KW-0028">Amino-acid biosynthesis</keyword>
<evidence type="ECO:0000256" key="6">
    <source>
        <dbReference type="ARBA" id="ARBA00023141"/>
    </source>
</evidence>
<dbReference type="AlphaFoldDB" id="A0A2R4NWA7"/>